<feature type="chain" id="PRO_5002081126" description="DUF305 domain-containing protein" evidence="2">
    <location>
        <begin position="23"/>
        <end position="134"/>
    </location>
</feature>
<comment type="caution">
    <text evidence="4">The sequence shown here is derived from an EMBL/GenBank/DDBJ whole genome shotgun (WGS) entry which is preliminary data.</text>
</comment>
<dbReference type="InterPro" id="IPR012347">
    <property type="entry name" value="Ferritin-like"/>
</dbReference>
<reference evidence="4 5" key="1">
    <citation type="submission" date="2014-09" db="EMBL/GenBank/DDBJ databases">
        <title>Isolation and characterization of Aurantimonas altamirensis ON-56566 from clinical sample following a dog bite.</title>
        <authorList>
            <person name="Eshaghi A."/>
            <person name="Li A."/>
            <person name="Shahinas D."/>
            <person name="Bahn P."/>
            <person name="Kus J.V."/>
            <person name="Patel S.N."/>
        </authorList>
    </citation>
    <scope>NUCLEOTIDE SEQUENCE [LARGE SCALE GENOMIC DNA]</scope>
    <source>
        <strain evidence="4 5">ON-56566</strain>
    </source>
</reference>
<dbReference type="Pfam" id="PF03713">
    <property type="entry name" value="DUF305"/>
    <property type="match status" value="1"/>
</dbReference>
<dbReference type="Gene3D" id="1.20.1260.10">
    <property type="match status" value="1"/>
</dbReference>
<dbReference type="PANTHER" id="PTHR36933">
    <property type="entry name" value="SLL0788 PROTEIN"/>
    <property type="match status" value="1"/>
</dbReference>
<evidence type="ECO:0000256" key="2">
    <source>
        <dbReference type="SAM" id="SignalP"/>
    </source>
</evidence>
<proteinExistence type="predicted"/>
<feature type="signal peptide" evidence="2">
    <location>
        <begin position="1"/>
        <end position="22"/>
    </location>
</feature>
<feature type="domain" description="DUF305" evidence="3">
    <location>
        <begin position="54"/>
        <end position="129"/>
    </location>
</feature>
<evidence type="ECO:0000259" key="3">
    <source>
        <dbReference type="Pfam" id="PF03713"/>
    </source>
</evidence>
<name>A0A0B1Q0W7_9HYPH</name>
<evidence type="ECO:0000256" key="1">
    <source>
        <dbReference type="SAM" id="MobiDB-lite"/>
    </source>
</evidence>
<accession>A0A0B1Q0W7</accession>
<dbReference type="GeneID" id="97241194"/>
<dbReference type="Proteomes" id="UP000030826">
    <property type="component" value="Unassembled WGS sequence"/>
</dbReference>
<dbReference type="InterPro" id="IPR005183">
    <property type="entry name" value="DUF305_CopM-like"/>
</dbReference>
<sequence length="134" mass="14528">MNKLTPIFIAGAFVIAGGLAYAQSQMDEQGQGATMNHGEHAGHGATAPSDNPVIRAYQQVNDKMHADMAIEFTGDADEDFMRGMIPHHQGAIDMARVVLEHGSDPEVRALAEEVISAQEAEIAQMQEWLAKRSQ</sequence>
<dbReference type="AlphaFoldDB" id="A0A0B1Q0W7"/>
<keyword evidence="2" id="KW-0732">Signal</keyword>
<dbReference type="EMBL" id="JRFJ01000004">
    <property type="protein sequence ID" value="KHJ54014.1"/>
    <property type="molecule type" value="Genomic_DNA"/>
</dbReference>
<dbReference type="STRING" id="370622.LA66_15700"/>
<evidence type="ECO:0000313" key="4">
    <source>
        <dbReference type="EMBL" id="KHJ54014.1"/>
    </source>
</evidence>
<dbReference type="OrthoDB" id="517560at2"/>
<protein>
    <recommendedName>
        <fullName evidence="3">DUF305 domain-containing protein</fullName>
    </recommendedName>
</protein>
<dbReference type="RefSeq" id="WP_012092685.1">
    <property type="nucleotide sequence ID" value="NZ_BBWQ01000022.1"/>
</dbReference>
<evidence type="ECO:0000313" key="5">
    <source>
        <dbReference type="Proteomes" id="UP000030826"/>
    </source>
</evidence>
<organism evidence="4 5">
    <name type="scientific">Aureimonas altamirensis</name>
    <dbReference type="NCBI Taxonomy" id="370622"/>
    <lineage>
        <taxon>Bacteria</taxon>
        <taxon>Pseudomonadati</taxon>
        <taxon>Pseudomonadota</taxon>
        <taxon>Alphaproteobacteria</taxon>
        <taxon>Hyphomicrobiales</taxon>
        <taxon>Aurantimonadaceae</taxon>
        <taxon>Aureimonas</taxon>
    </lineage>
</organism>
<gene>
    <name evidence="4" type="ORF">LA66_15700</name>
</gene>
<dbReference type="PANTHER" id="PTHR36933:SF1">
    <property type="entry name" value="SLL0788 PROTEIN"/>
    <property type="match status" value="1"/>
</dbReference>
<feature type="region of interest" description="Disordered" evidence="1">
    <location>
        <begin position="30"/>
        <end position="50"/>
    </location>
</feature>